<dbReference type="Pfam" id="PF00027">
    <property type="entry name" value="cNMP_binding"/>
    <property type="match status" value="1"/>
</dbReference>
<dbReference type="PROSITE" id="PS50042">
    <property type="entry name" value="CNMP_BINDING_3"/>
    <property type="match status" value="2"/>
</dbReference>
<feature type="domain" description="Cyclic nucleotide-binding" evidence="1">
    <location>
        <begin position="228"/>
        <end position="333"/>
    </location>
</feature>
<dbReference type="PANTHER" id="PTHR23011">
    <property type="entry name" value="CYCLIC NUCLEOTIDE-BINDING DOMAIN CONTAINING PROTEIN"/>
    <property type="match status" value="1"/>
</dbReference>
<evidence type="ECO:0000313" key="3">
    <source>
        <dbReference type="Proteomes" id="UP000187209"/>
    </source>
</evidence>
<dbReference type="PROSITE" id="PS00888">
    <property type="entry name" value="CNMP_BINDING_1"/>
    <property type="match status" value="1"/>
</dbReference>
<dbReference type="SMART" id="SM00100">
    <property type="entry name" value="cNMP"/>
    <property type="match status" value="2"/>
</dbReference>
<dbReference type="CDD" id="cd00038">
    <property type="entry name" value="CAP_ED"/>
    <property type="match status" value="2"/>
</dbReference>
<dbReference type="Gene3D" id="2.60.120.10">
    <property type="entry name" value="Jelly Rolls"/>
    <property type="match status" value="2"/>
</dbReference>
<protein>
    <recommendedName>
        <fullName evidence="1">Cyclic nucleotide-binding domain-containing protein</fullName>
    </recommendedName>
</protein>
<feature type="domain" description="Cyclic nucleotide-binding" evidence="1">
    <location>
        <begin position="66"/>
        <end position="225"/>
    </location>
</feature>
<dbReference type="InterPro" id="IPR018488">
    <property type="entry name" value="cNMP-bd_CS"/>
</dbReference>
<dbReference type="PANTHER" id="PTHR23011:SF28">
    <property type="entry name" value="CYCLIC NUCLEOTIDE-BINDING DOMAIN CONTAINING PROTEIN"/>
    <property type="match status" value="1"/>
</dbReference>
<comment type="caution">
    <text evidence="2">The sequence shown here is derived from an EMBL/GenBank/DDBJ whole genome shotgun (WGS) entry which is preliminary data.</text>
</comment>
<dbReference type="AlphaFoldDB" id="A0A1R2CY82"/>
<dbReference type="Proteomes" id="UP000187209">
    <property type="component" value="Unassembled WGS sequence"/>
</dbReference>
<name>A0A1R2CY82_9CILI</name>
<dbReference type="InterPro" id="IPR014710">
    <property type="entry name" value="RmlC-like_jellyroll"/>
</dbReference>
<dbReference type="InterPro" id="IPR018490">
    <property type="entry name" value="cNMP-bd_dom_sf"/>
</dbReference>
<dbReference type="InterPro" id="IPR000595">
    <property type="entry name" value="cNMP-bd_dom"/>
</dbReference>
<reference evidence="2 3" key="1">
    <citation type="submission" date="2016-11" db="EMBL/GenBank/DDBJ databases">
        <title>The macronuclear genome of Stentor coeruleus: a giant cell with tiny introns.</title>
        <authorList>
            <person name="Slabodnick M."/>
            <person name="Ruby J.G."/>
            <person name="Reiff S.B."/>
            <person name="Swart E.C."/>
            <person name="Gosai S."/>
            <person name="Prabakaran S."/>
            <person name="Witkowska E."/>
            <person name="Larue G.E."/>
            <person name="Fisher S."/>
            <person name="Freeman R.M."/>
            <person name="Gunawardena J."/>
            <person name="Chu W."/>
            <person name="Stover N.A."/>
            <person name="Gregory B.D."/>
            <person name="Nowacki M."/>
            <person name="Derisi J."/>
            <person name="Roy S.W."/>
            <person name="Marshall W.F."/>
            <person name="Sood P."/>
        </authorList>
    </citation>
    <scope>NUCLEOTIDE SEQUENCE [LARGE SCALE GENOMIC DNA]</scope>
    <source>
        <strain evidence="2">WM001</strain>
    </source>
</reference>
<organism evidence="2 3">
    <name type="scientific">Stentor coeruleus</name>
    <dbReference type="NCBI Taxonomy" id="5963"/>
    <lineage>
        <taxon>Eukaryota</taxon>
        <taxon>Sar</taxon>
        <taxon>Alveolata</taxon>
        <taxon>Ciliophora</taxon>
        <taxon>Postciliodesmatophora</taxon>
        <taxon>Heterotrichea</taxon>
        <taxon>Heterotrichida</taxon>
        <taxon>Stentoridae</taxon>
        <taxon>Stentor</taxon>
    </lineage>
</organism>
<dbReference type="EMBL" id="MPUH01000034">
    <property type="protein sequence ID" value="OMJ93958.1"/>
    <property type="molecule type" value="Genomic_DNA"/>
</dbReference>
<gene>
    <name evidence="2" type="ORF">SteCoe_3020</name>
</gene>
<keyword evidence="3" id="KW-1185">Reference proteome</keyword>
<dbReference type="SUPFAM" id="SSF51206">
    <property type="entry name" value="cAMP-binding domain-like"/>
    <property type="match status" value="2"/>
</dbReference>
<sequence length="524" mass="60755">MFNFTSQFSKNLMNVFRVPPAQRSQHDLEEIMKLTKDIKFLKSISEQRNSDRIHWECCRVMTLEIYNPEEAVINFGEIGDKFYIIIKGKVGIYVPSKTRKKGFQTSPIISRNGQRPQALMIPTVKHELQTQEEIQKSPFLIRKPSVIDIEFLESIGQIEEFKEIKILCDGDSFGELALLSNKPRSATVKCNETSYFAVLTQKDYKRILRTDAEKSIHDRVEFLKNLPIFALANHTTLKNLAYIMTENTFRKKQVLYSEGSPPEYIYFIKSGEFKLTVKEDIKVPSIFDENSLLKLKHLREKNRKVDFQVVIKGKGEIFGQEELVDDHNKRNTACTCVSTFGQVYMAHINDVKNRPACQMIINSIKQRYEIEIERNTDRLLSLRTIENLKHNFSKKDRQEISGDIQNYLSRMSQRPNPPIIVSPRYDHRAEKINESKKKILHSRLRVSSDSTLYIDTTKNIRMSSSQASIKSSAKDIMLSNSNMVKNILKKSGISGLFKENCREIVDSPLKPEIHHCRNKSYLLM</sequence>
<dbReference type="PROSITE" id="PS00889">
    <property type="entry name" value="CNMP_BINDING_2"/>
    <property type="match status" value="1"/>
</dbReference>
<accession>A0A1R2CY82</accession>
<proteinExistence type="predicted"/>
<dbReference type="PRINTS" id="PR00103">
    <property type="entry name" value="CAMPKINASE"/>
</dbReference>
<dbReference type="OrthoDB" id="2021138at2759"/>
<evidence type="ECO:0000259" key="1">
    <source>
        <dbReference type="PROSITE" id="PS50042"/>
    </source>
</evidence>
<evidence type="ECO:0000313" key="2">
    <source>
        <dbReference type="EMBL" id="OMJ93958.1"/>
    </source>
</evidence>